<keyword evidence="5 7" id="KW-1133">Transmembrane helix</keyword>
<evidence type="ECO:0000256" key="2">
    <source>
        <dbReference type="ARBA" id="ARBA00004236"/>
    </source>
</evidence>
<sequence>MVKIDDANNYLFQIAYGFQLLALIQAHGKIGMIGLLMYVCSIIASTFFILWAVLELDIAGGVLLWNAGIIFFNLIAILIILIRCCGRNKLSSEYKQIYQDHFQEYLTKPQFKKLMSYAGQRERNDSDEVIIEENQQFRYLYFVSYKGKKSDLSVLHEGNFIREVEEGDFLCMYECHHYLLEKKLEAEADEKLAERADDYREQQTTTFSVRLNGGERDDSRVTFYKWKKDDLRNLNNTPEGREIFNAVYSKWLVQTIGTPAEDGQDI</sequence>
<feature type="transmembrane region" description="Helical" evidence="7">
    <location>
        <begin position="60"/>
        <end position="82"/>
    </location>
</feature>
<dbReference type="AlphaFoldDB" id="A0AAD2D3J8"/>
<keyword evidence="6 7" id="KW-0472">Membrane</keyword>
<gene>
    <name evidence="9" type="ORF">ECRASSUSDP1_LOCUS20292</name>
</gene>
<keyword evidence="3" id="KW-1003">Cell membrane</keyword>
<evidence type="ECO:0000256" key="7">
    <source>
        <dbReference type="SAM" id="Phobius"/>
    </source>
</evidence>
<evidence type="ECO:0000256" key="4">
    <source>
        <dbReference type="ARBA" id="ARBA00022692"/>
    </source>
</evidence>
<proteinExistence type="predicted"/>
<protein>
    <recommendedName>
        <fullName evidence="8">POPDC1-3 domain-containing protein</fullName>
    </recommendedName>
</protein>
<dbReference type="Pfam" id="PF04831">
    <property type="entry name" value="POPDC1-3"/>
    <property type="match status" value="1"/>
</dbReference>
<dbReference type="PANTHER" id="PTHR12101">
    <property type="entry name" value="POPEYE DOMAIN CONTAINING PROTEIN"/>
    <property type="match status" value="1"/>
</dbReference>
<keyword evidence="10" id="KW-1185">Reference proteome</keyword>
<evidence type="ECO:0000256" key="6">
    <source>
        <dbReference type="ARBA" id="ARBA00023136"/>
    </source>
</evidence>
<name>A0AAD2D3J8_EUPCR</name>
<dbReference type="InterPro" id="IPR006916">
    <property type="entry name" value="POPDC1-3"/>
</dbReference>
<dbReference type="GO" id="GO:0005886">
    <property type="term" value="C:plasma membrane"/>
    <property type="evidence" value="ECO:0007669"/>
    <property type="project" value="UniProtKB-SubCell"/>
</dbReference>
<feature type="domain" description="POPDC1-3" evidence="8">
    <location>
        <begin position="8"/>
        <end position="118"/>
    </location>
</feature>
<organism evidence="9 10">
    <name type="scientific">Euplotes crassus</name>
    <dbReference type="NCBI Taxonomy" id="5936"/>
    <lineage>
        <taxon>Eukaryota</taxon>
        <taxon>Sar</taxon>
        <taxon>Alveolata</taxon>
        <taxon>Ciliophora</taxon>
        <taxon>Intramacronucleata</taxon>
        <taxon>Spirotrichea</taxon>
        <taxon>Hypotrichia</taxon>
        <taxon>Euplotida</taxon>
        <taxon>Euplotidae</taxon>
        <taxon>Moneuplotes</taxon>
    </lineage>
</organism>
<accession>A0AAD2D3J8</accession>
<dbReference type="PANTHER" id="PTHR12101:SF17">
    <property type="entry name" value="BLOOD VESSEL EPICARDIAL SUBSTANCE"/>
    <property type="match status" value="1"/>
</dbReference>
<reference evidence="9" key="1">
    <citation type="submission" date="2023-07" db="EMBL/GenBank/DDBJ databases">
        <authorList>
            <consortium name="AG Swart"/>
            <person name="Singh M."/>
            <person name="Singh A."/>
            <person name="Seah K."/>
            <person name="Emmerich C."/>
        </authorList>
    </citation>
    <scope>NUCLEOTIDE SEQUENCE</scope>
    <source>
        <strain evidence="9">DP1</strain>
    </source>
</reference>
<evidence type="ECO:0000313" key="9">
    <source>
        <dbReference type="EMBL" id="CAI2378892.1"/>
    </source>
</evidence>
<dbReference type="InterPro" id="IPR055272">
    <property type="entry name" value="POPDC1-3_dom"/>
</dbReference>
<evidence type="ECO:0000259" key="8">
    <source>
        <dbReference type="Pfam" id="PF04831"/>
    </source>
</evidence>
<dbReference type="GO" id="GO:0030552">
    <property type="term" value="F:cAMP binding"/>
    <property type="evidence" value="ECO:0007669"/>
    <property type="project" value="TreeGrafter"/>
</dbReference>
<feature type="transmembrane region" description="Helical" evidence="7">
    <location>
        <begin position="35"/>
        <end position="54"/>
    </location>
</feature>
<evidence type="ECO:0000256" key="5">
    <source>
        <dbReference type="ARBA" id="ARBA00022989"/>
    </source>
</evidence>
<dbReference type="Proteomes" id="UP001295684">
    <property type="component" value="Unassembled WGS sequence"/>
</dbReference>
<evidence type="ECO:0000313" key="10">
    <source>
        <dbReference type="Proteomes" id="UP001295684"/>
    </source>
</evidence>
<comment type="subcellular location">
    <subcellularLocation>
        <location evidence="2">Cell membrane</location>
    </subcellularLocation>
    <subcellularLocation>
        <location evidence="1">Membrane</location>
        <topology evidence="1">Multi-pass membrane protein</topology>
    </subcellularLocation>
</comment>
<comment type="caution">
    <text evidence="9">The sequence shown here is derived from an EMBL/GenBank/DDBJ whole genome shotgun (WGS) entry which is preliminary data.</text>
</comment>
<evidence type="ECO:0000256" key="1">
    <source>
        <dbReference type="ARBA" id="ARBA00004141"/>
    </source>
</evidence>
<dbReference type="EMBL" id="CAMPGE010020671">
    <property type="protein sequence ID" value="CAI2378892.1"/>
    <property type="molecule type" value="Genomic_DNA"/>
</dbReference>
<evidence type="ECO:0000256" key="3">
    <source>
        <dbReference type="ARBA" id="ARBA00022475"/>
    </source>
</evidence>
<keyword evidence="4 7" id="KW-0812">Transmembrane</keyword>